<proteinExistence type="predicted"/>
<organism evidence="2 3">
    <name type="scientific">Heliophilum fasciatum</name>
    <dbReference type="NCBI Taxonomy" id="35700"/>
    <lineage>
        <taxon>Bacteria</taxon>
        <taxon>Bacillati</taxon>
        <taxon>Bacillota</taxon>
        <taxon>Clostridia</taxon>
        <taxon>Eubacteriales</taxon>
        <taxon>Heliobacteriaceae</taxon>
        <taxon>Heliophilum</taxon>
    </lineage>
</organism>
<sequence>MMFQQLFNEFNDEAYRLQAKVDAMIQEKKEMIERKETWQQEYSELLLNDAPHAEVTKKKRALERVSRDIADFDERIEAVKTRRLMMLRERLPELSHVRSLEIERIVEEYKALILEARKMKAEMLMFYRKINSKKREAGITYDQMKAAAEAVGADEFKPDRTTFPMYWITNAYTGVDKTIAPLEQEIDNAFGTGAVPWWVWYYSQTGEMLWNELQAHDRCKELEKKQAEEKEAAKHE</sequence>
<name>A0A4R2RFF5_9FIRM</name>
<dbReference type="EMBL" id="SLXT01000031">
    <property type="protein sequence ID" value="TCP61039.1"/>
    <property type="molecule type" value="Genomic_DNA"/>
</dbReference>
<accession>A0A4R2RFF5</accession>
<comment type="caution">
    <text evidence="2">The sequence shown here is derived from an EMBL/GenBank/DDBJ whole genome shotgun (WGS) entry which is preliminary data.</text>
</comment>
<gene>
    <name evidence="2" type="ORF">EDD73_13136</name>
</gene>
<feature type="coiled-coil region" evidence="1">
    <location>
        <begin position="21"/>
        <end position="122"/>
    </location>
</feature>
<dbReference type="AlphaFoldDB" id="A0A4R2RFF5"/>
<evidence type="ECO:0000313" key="3">
    <source>
        <dbReference type="Proteomes" id="UP000294813"/>
    </source>
</evidence>
<evidence type="ECO:0000313" key="2">
    <source>
        <dbReference type="EMBL" id="TCP61039.1"/>
    </source>
</evidence>
<evidence type="ECO:0000256" key="1">
    <source>
        <dbReference type="SAM" id="Coils"/>
    </source>
</evidence>
<reference evidence="2 3" key="1">
    <citation type="submission" date="2019-03" db="EMBL/GenBank/DDBJ databases">
        <title>Genomic Encyclopedia of Type Strains, Phase IV (KMG-IV): sequencing the most valuable type-strain genomes for metagenomic binning, comparative biology and taxonomic classification.</title>
        <authorList>
            <person name="Goeker M."/>
        </authorList>
    </citation>
    <scope>NUCLEOTIDE SEQUENCE [LARGE SCALE GENOMIC DNA]</scope>
    <source>
        <strain evidence="2 3">DSM 11170</strain>
    </source>
</reference>
<protein>
    <submittedName>
        <fullName evidence="2">Uncharacterized protein</fullName>
    </submittedName>
</protein>
<keyword evidence="3" id="KW-1185">Reference proteome</keyword>
<keyword evidence="1" id="KW-0175">Coiled coil</keyword>
<dbReference type="Proteomes" id="UP000294813">
    <property type="component" value="Unassembled WGS sequence"/>
</dbReference>